<dbReference type="Pfam" id="PF08577">
    <property type="entry name" value="PI31_Prot_C"/>
    <property type="match status" value="1"/>
</dbReference>
<comment type="function">
    <text evidence="10">Plays an important role in control of proteasome function. Inhibits the hydrolysis of protein and peptide substrates by the 20S proteasome. Also inhibits the activation of the proteasome by the proteasome regulatory proteins PA700 and PA28.</text>
</comment>
<keyword evidence="9" id="KW-0007">Acetylation</keyword>
<feature type="region of interest" description="Disordered" evidence="11">
    <location>
        <begin position="200"/>
        <end position="264"/>
    </location>
</feature>
<comment type="caution">
    <text evidence="14">The sequence shown here is derived from an EMBL/GenBank/DDBJ whole genome shotgun (WGS) entry which is preliminary data.</text>
</comment>
<keyword evidence="8 14" id="KW-0647">Proteasome</keyword>
<keyword evidence="6" id="KW-0597">Phosphoprotein</keyword>
<evidence type="ECO:0000256" key="10">
    <source>
        <dbReference type="ARBA" id="ARBA00024805"/>
    </source>
</evidence>
<evidence type="ECO:0000259" key="13">
    <source>
        <dbReference type="Pfam" id="PF11566"/>
    </source>
</evidence>
<dbReference type="GO" id="GO:0000502">
    <property type="term" value="C:proteasome complex"/>
    <property type="evidence" value="ECO:0007669"/>
    <property type="project" value="UniProtKB-KW"/>
</dbReference>
<comment type="subcellular location">
    <subcellularLocation>
        <location evidence="2">Cytoplasm</location>
    </subcellularLocation>
    <subcellularLocation>
        <location evidence="1">Endoplasmic reticulum</location>
    </subcellularLocation>
</comment>
<accession>A0A8K0WT10</accession>
<evidence type="ECO:0000256" key="4">
    <source>
        <dbReference type="ARBA" id="ARBA00022481"/>
    </source>
</evidence>
<dbReference type="GO" id="GO:0004866">
    <property type="term" value="F:endopeptidase inhibitor activity"/>
    <property type="evidence" value="ECO:0007669"/>
    <property type="project" value="InterPro"/>
</dbReference>
<dbReference type="PANTHER" id="PTHR13266">
    <property type="entry name" value="PROTEASOME INHIBITOR"/>
    <property type="match status" value="1"/>
</dbReference>
<reference evidence="14" key="1">
    <citation type="journal article" date="2021" name="Nat. Commun.">
        <title>Genetic determinants of endophytism in the Arabidopsis root mycobiome.</title>
        <authorList>
            <person name="Mesny F."/>
            <person name="Miyauchi S."/>
            <person name="Thiergart T."/>
            <person name="Pickel B."/>
            <person name="Atanasova L."/>
            <person name="Karlsson M."/>
            <person name="Huettel B."/>
            <person name="Barry K.W."/>
            <person name="Haridas S."/>
            <person name="Chen C."/>
            <person name="Bauer D."/>
            <person name="Andreopoulos W."/>
            <person name="Pangilinan J."/>
            <person name="LaButti K."/>
            <person name="Riley R."/>
            <person name="Lipzen A."/>
            <person name="Clum A."/>
            <person name="Drula E."/>
            <person name="Henrissat B."/>
            <person name="Kohler A."/>
            <person name="Grigoriev I.V."/>
            <person name="Martin F.M."/>
            <person name="Hacquard S."/>
        </authorList>
    </citation>
    <scope>NUCLEOTIDE SEQUENCE</scope>
    <source>
        <strain evidence="14">MPI-CAGE-CH-0235</strain>
    </source>
</reference>
<dbReference type="EMBL" id="JAGPNK010000006">
    <property type="protein sequence ID" value="KAH7319852.1"/>
    <property type="molecule type" value="Genomic_DNA"/>
</dbReference>
<feature type="compositionally biased region" description="Gly residues" evidence="11">
    <location>
        <begin position="318"/>
        <end position="330"/>
    </location>
</feature>
<evidence type="ECO:0000256" key="1">
    <source>
        <dbReference type="ARBA" id="ARBA00004240"/>
    </source>
</evidence>
<comment type="similarity">
    <text evidence="3">Belongs to the proteasome inhibitor PI31 family.</text>
</comment>
<evidence type="ECO:0000256" key="8">
    <source>
        <dbReference type="ARBA" id="ARBA00022942"/>
    </source>
</evidence>
<gene>
    <name evidence="14" type="ORF">B0I35DRAFT_430003</name>
</gene>
<evidence type="ECO:0000313" key="15">
    <source>
        <dbReference type="Proteomes" id="UP000813444"/>
    </source>
</evidence>
<dbReference type="OrthoDB" id="68090at2759"/>
<feature type="compositionally biased region" description="Gly residues" evidence="11">
    <location>
        <begin position="294"/>
        <end position="306"/>
    </location>
</feature>
<sequence length="376" mass="40449">MSRLGVDAILQGMADALPTHPPNDDSSDLASSYEAIALLLHAYLAALGFKLQGFSEDKTLPECESLAPRLPPQWNRGFGSFSFVYRHKQSSMRFVFRVDRMGTKVEIRGLAEGDDNIHRFERVVRDIISPSGLPVKIAIKDDGTEDRSNLVQQLRRTFVSDDAVAGIIRDTQVSIIQKLIPKLQSEDYEEIQEAQDDLFNTRRREEQRNPDRPFPTGGAQPDAPYPRPGPLPEAARAQPRPTGDFPPPGFDDEYDLNRPPRGGLMMPGRSPYNIGHDDLHPPGLGPHDPFRGSFTGGGLPRPGGSSGMHPTFDDPLFGGPGNGGDQGGFGYNPQAPPGARWDPLGPGGGPRFPGPGGGRGGSPFGGNSFGGGGGII</sequence>
<evidence type="ECO:0000256" key="2">
    <source>
        <dbReference type="ARBA" id="ARBA00004496"/>
    </source>
</evidence>
<proteinExistence type="inferred from homology"/>
<organism evidence="14 15">
    <name type="scientific">Stachybotrys elegans</name>
    <dbReference type="NCBI Taxonomy" id="80388"/>
    <lineage>
        <taxon>Eukaryota</taxon>
        <taxon>Fungi</taxon>
        <taxon>Dikarya</taxon>
        <taxon>Ascomycota</taxon>
        <taxon>Pezizomycotina</taxon>
        <taxon>Sordariomycetes</taxon>
        <taxon>Hypocreomycetidae</taxon>
        <taxon>Hypocreales</taxon>
        <taxon>Stachybotryaceae</taxon>
        <taxon>Stachybotrys</taxon>
    </lineage>
</organism>
<dbReference type="InterPro" id="IPR045128">
    <property type="entry name" value="PI31-like"/>
</dbReference>
<keyword evidence="5" id="KW-0963">Cytoplasm</keyword>
<dbReference type="AlphaFoldDB" id="A0A8K0WT10"/>
<evidence type="ECO:0000256" key="6">
    <source>
        <dbReference type="ARBA" id="ARBA00022553"/>
    </source>
</evidence>
<evidence type="ECO:0000256" key="7">
    <source>
        <dbReference type="ARBA" id="ARBA00022824"/>
    </source>
</evidence>
<evidence type="ECO:0000256" key="11">
    <source>
        <dbReference type="SAM" id="MobiDB-lite"/>
    </source>
</evidence>
<feature type="compositionally biased region" description="Basic and acidic residues" evidence="11">
    <location>
        <begin position="200"/>
        <end position="211"/>
    </location>
</feature>
<protein>
    <submittedName>
        <fullName evidence="14">PI31 proteasome regulator N-terminal-domain-containing protein</fullName>
    </submittedName>
</protein>
<keyword evidence="15" id="KW-1185">Reference proteome</keyword>
<dbReference type="InterPro" id="IPR021625">
    <property type="entry name" value="PI31_Prot_N"/>
</dbReference>
<dbReference type="Proteomes" id="UP000813444">
    <property type="component" value="Unassembled WGS sequence"/>
</dbReference>
<evidence type="ECO:0000256" key="3">
    <source>
        <dbReference type="ARBA" id="ARBA00006405"/>
    </source>
</evidence>
<evidence type="ECO:0000256" key="9">
    <source>
        <dbReference type="ARBA" id="ARBA00022990"/>
    </source>
</evidence>
<evidence type="ECO:0000313" key="14">
    <source>
        <dbReference type="EMBL" id="KAH7319852.1"/>
    </source>
</evidence>
<dbReference type="Pfam" id="PF11566">
    <property type="entry name" value="PI31_Prot_N"/>
    <property type="match status" value="1"/>
</dbReference>
<evidence type="ECO:0000256" key="5">
    <source>
        <dbReference type="ARBA" id="ARBA00022490"/>
    </source>
</evidence>
<dbReference type="GO" id="GO:0005783">
    <property type="term" value="C:endoplasmic reticulum"/>
    <property type="evidence" value="ECO:0007669"/>
    <property type="project" value="UniProtKB-SubCell"/>
</dbReference>
<feature type="region of interest" description="Disordered" evidence="11">
    <location>
        <begin position="294"/>
        <end position="376"/>
    </location>
</feature>
<feature type="domain" description="PI31 proteasome regulator N-terminal" evidence="13">
    <location>
        <begin position="26"/>
        <end position="186"/>
    </location>
</feature>
<dbReference type="GO" id="GO:0070628">
    <property type="term" value="F:proteasome binding"/>
    <property type="evidence" value="ECO:0007669"/>
    <property type="project" value="InterPro"/>
</dbReference>
<keyword evidence="4" id="KW-0488">Methylation</keyword>
<feature type="compositionally biased region" description="Gly residues" evidence="11">
    <location>
        <begin position="345"/>
        <end position="376"/>
    </location>
</feature>
<feature type="domain" description="PI31 proteasome regulator C-terminal" evidence="12">
    <location>
        <begin position="274"/>
        <end position="346"/>
    </location>
</feature>
<dbReference type="Gene3D" id="3.40.1000.30">
    <property type="match status" value="1"/>
</dbReference>
<dbReference type="InterPro" id="IPR013886">
    <property type="entry name" value="PI31_Prot_C"/>
</dbReference>
<dbReference type="GO" id="GO:0043161">
    <property type="term" value="P:proteasome-mediated ubiquitin-dependent protein catabolic process"/>
    <property type="evidence" value="ECO:0007669"/>
    <property type="project" value="InterPro"/>
</dbReference>
<evidence type="ECO:0000259" key="12">
    <source>
        <dbReference type="Pfam" id="PF08577"/>
    </source>
</evidence>
<keyword evidence="7" id="KW-0256">Endoplasmic reticulum</keyword>
<name>A0A8K0WT10_9HYPO</name>
<dbReference type="PANTHER" id="PTHR13266:SF1">
    <property type="entry name" value="PROTEASOME INHIBITOR PI31 SUBUNIT"/>
    <property type="match status" value="1"/>
</dbReference>